<protein>
    <recommendedName>
        <fullName evidence="3">Lipoprotein</fullName>
    </recommendedName>
</protein>
<dbReference type="RefSeq" id="WP_206967660.1">
    <property type="nucleotide sequence ID" value="NZ_JAFLVX010000028.1"/>
</dbReference>
<evidence type="ECO:0000313" key="1">
    <source>
        <dbReference type="EMBL" id="MBO0477560.1"/>
    </source>
</evidence>
<name>A0ABS3HW46_9ENTE</name>
<accession>A0ABS3HW46</accession>
<evidence type="ECO:0008006" key="3">
    <source>
        <dbReference type="Google" id="ProtNLM"/>
    </source>
</evidence>
<dbReference type="EMBL" id="JAFLVX010000028">
    <property type="protein sequence ID" value="MBO0477560.1"/>
    <property type="molecule type" value="Genomic_DNA"/>
</dbReference>
<comment type="caution">
    <text evidence="1">The sequence shown here is derived from an EMBL/GenBank/DDBJ whole genome shotgun (WGS) entry which is preliminary data.</text>
</comment>
<dbReference type="Proteomes" id="UP000664857">
    <property type="component" value="Unassembled WGS sequence"/>
</dbReference>
<keyword evidence="2" id="KW-1185">Reference proteome</keyword>
<evidence type="ECO:0000313" key="2">
    <source>
        <dbReference type="Proteomes" id="UP000664857"/>
    </source>
</evidence>
<reference evidence="1 2" key="1">
    <citation type="submission" date="2021-03" db="EMBL/GenBank/DDBJ databases">
        <title>Enterococcal diversity collection.</title>
        <authorList>
            <person name="Gilmore M.S."/>
            <person name="Schwartzman J."/>
            <person name="Van Tyne D."/>
            <person name="Martin M."/>
            <person name="Earl A.M."/>
            <person name="Manson A.L."/>
            <person name="Straub T."/>
            <person name="Salamzade R."/>
            <person name="Saavedra J."/>
            <person name="Lebreton F."/>
            <person name="Prichula J."/>
            <person name="Schaufler K."/>
            <person name="Gaca A."/>
            <person name="Sgardioli B."/>
            <person name="Wagenaar J."/>
            <person name="Strong T."/>
        </authorList>
    </citation>
    <scope>NUCLEOTIDE SEQUENCE [LARGE SCALE GENOMIC DNA]</scope>
    <source>
        <strain evidence="1 2">DIV0080</strain>
    </source>
</reference>
<proteinExistence type="predicted"/>
<organism evidence="1 2">
    <name type="scientific">Candidatus Vagococcus giribetii</name>
    <dbReference type="NCBI Taxonomy" id="2230876"/>
    <lineage>
        <taxon>Bacteria</taxon>
        <taxon>Bacillati</taxon>
        <taxon>Bacillota</taxon>
        <taxon>Bacilli</taxon>
        <taxon>Lactobacillales</taxon>
        <taxon>Enterococcaceae</taxon>
        <taxon>Vagococcus</taxon>
    </lineage>
</organism>
<sequence>MTSGNKKVKWLLGIVGGVLFSLGVLVGCLIPPKDNGIIPDTNKETLKIADSSLSDVSLLFNYSGAVDLNTKAKEVTVYLDYYEQGDLKKHDSVIAFSQEEKSLKGRLVWGISQDDELLTIALASNSGSTISNTTEVFWLKDEEGWMSGSSAADNKREIKVGSKYLLYKWVNDKSQSMSAYTDDSEEFNKEKIAKNDKLVQLYIEFK</sequence>
<dbReference type="PROSITE" id="PS51257">
    <property type="entry name" value="PROKAR_LIPOPROTEIN"/>
    <property type="match status" value="1"/>
</dbReference>
<gene>
    <name evidence="1" type="ORF">DOK76_10775</name>
</gene>